<dbReference type="SUPFAM" id="SSF102114">
    <property type="entry name" value="Radical SAM enzymes"/>
    <property type="match status" value="1"/>
</dbReference>
<protein>
    <recommendedName>
        <fullName evidence="13">Ribosomal RNA large subunit methyltransferase Cfr</fullName>
        <ecNumber evidence="13">2.1.1.224</ecNumber>
    </recommendedName>
    <alternativeName>
        <fullName evidence="13">23S rRNA (adenine(2503)-C(8))-methyltransferase</fullName>
    </alternativeName>
    <alternativeName>
        <fullName evidence="13">23S rRNA m8A2503 methyltransferase</fullName>
    </alternativeName>
</protein>
<keyword evidence="11 13" id="KW-1015">Disulfide bond</keyword>
<feature type="active site" description="Proton acceptor" evidence="13">
    <location>
        <position position="149"/>
    </location>
</feature>
<dbReference type="NCBIfam" id="NF011024">
    <property type="entry name" value="PRK14453.1"/>
    <property type="match status" value="1"/>
</dbReference>
<dbReference type="AlphaFoldDB" id="A0A0U1NXW0"/>
<feature type="binding site" evidence="13">
    <location>
        <position position="174"/>
    </location>
    <ligand>
        <name>[4Fe-4S] cluster</name>
        <dbReference type="ChEBI" id="CHEBI:49883"/>
        <note>4Fe-4S-S-AdoMet</note>
    </ligand>
</feature>
<dbReference type="CDD" id="cd01335">
    <property type="entry name" value="Radical_SAM"/>
    <property type="match status" value="1"/>
</dbReference>
<dbReference type="SFLD" id="SFLDF00275">
    <property type="entry name" value="adenosine_C2_methyltransferase"/>
    <property type="match status" value="1"/>
</dbReference>
<comment type="miscellaneous">
    <text evidence="13">Reaction proceeds by a ping-pong mechanism involving intermediate methylation of a conserved cysteine residue.</text>
</comment>
<dbReference type="InterPro" id="IPR005839">
    <property type="entry name" value="Methylthiotransferase"/>
</dbReference>
<evidence type="ECO:0000256" key="12">
    <source>
        <dbReference type="ARBA" id="ARBA00023251"/>
    </source>
</evidence>
<evidence type="ECO:0000256" key="7">
    <source>
        <dbReference type="ARBA" id="ARBA00022691"/>
    </source>
</evidence>
<dbReference type="GO" id="GO:0051539">
    <property type="term" value="F:4 iron, 4 sulfur cluster binding"/>
    <property type="evidence" value="ECO:0007669"/>
    <property type="project" value="UniProtKB-UniRule"/>
</dbReference>
<keyword evidence="7 13" id="KW-0949">S-adenosyl-L-methionine</keyword>
<dbReference type="GO" id="GO:0019843">
    <property type="term" value="F:rRNA binding"/>
    <property type="evidence" value="ECO:0007669"/>
    <property type="project" value="UniProtKB-UniRule"/>
</dbReference>
<evidence type="ECO:0000256" key="14">
    <source>
        <dbReference type="SAM" id="Phobius"/>
    </source>
</evidence>
<comment type="cofactor">
    <cofactor evidence="13">
        <name>[4Fe-4S] cluster</name>
        <dbReference type="ChEBI" id="CHEBI:49883"/>
    </cofactor>
    <text evidence="13">Binds 1 [4Fe-4S] cluster. The cluster is coordinated with 3 cysteines and an exchangeable S-adenosyl-L-methionine.</text>
</comment>
<comment type="catalytic activity">
    <reaction evidence="13">
        <text>adenosine(2503) in 23S rRNA + 2 reduced [2Fe-2S]-[ferredoxin] + 2 S-adenosyl-L-methionine = 8-methyladenosine(2503) in 23S rRNA + 5'-deoxyadenosine + L-methionine + 2 oxidized [2Fe-2S]-[ferredoxin] + S-adenosyl-L-homocysteine</text>
        <dbReference type="Rhea" id="RHEA:42632"/>
        <dbReference type="Rhea" id="RHEA-COMP:10000"/>
        <dbReference type="Rhea" id="RHEA-COMP:10001"/>
        <dbReference type="Rhea" id="RHEA-COMP:10152"/>
        <dbReference type="Rhea" id="RHEA-COMP:10153"/>
        <dbReference type="ChEBI" id="CHEBI:17319"/>
        <dbReference type="ChEBI" id="CHEBI:33737"/>
        <dbReference type="ChEBI" id="CHEBI:33738"/>
        <dbReference type="ChEBI" id="CHEBI:57844"/>
        <dbReference type="ChEBI" id="CHEBI:57856"/>
        <dbReference type="ChEBI" id="CHEBI:59789"/>
        <dbReference type="ChEBI" id="CHEBI:74411"/>
        <dbReference type="ChEBI" id="CHEBI:74543"/>
        <dbReference type="EC" id="2.1.1.224"/>
    </reaction>
</comment>
<dbReference type="EC" id="2.1.1.224" evidence="13"/>
<evidence type="ECO:0000256" key="11">
    <source>
        <dbReference type="ARBA" id="ARBA00023157"/>
    </source>
</evidence>
<dbReference type="PROSITE" id="PS51918">
    <property type="entry name" value="RADICAL_SAM"/>
    <property type="match status" value="1"/>
</dbReference>
<dbReference type="InterPro" id="IPR058240">
    <property type="entry name" value="rSAM_sf"/>
</dbReference>
<keyword evidence="14" id="KW-0472">Membrane</keyword>
<evidence type="ECO:0000256" key="6">
    <source>
        <dbReference type="ARBA" id="ARBA00022679"/>
    </source>
</evidence>
<dbReference type="InterPro" id="IPR040072">
    <property type="entry name" value="Methyltransferase_A"/>
</dbReference>
<keyword evidence="14" id="KW-0812">Transmembrane</keyword>
<evidence type="ECO:0000256" key="1">
    <source>
        <dbReference type="ARBA" id="ARBA00004496"/>
    </source>
</evidence>
<comment type="similarity">
    <text evidence="13">Belongs to the radical SAM superfamily. RlmN family. Cfr subfamily.</text>
</comment>
<dbReference type="HAMAP" id="MF_01873">
    <property type="entry name" value="23SrRNA_methyltr_Cfr"/>
    <property type="match status" value="1"/>
</dbReference>
<feature type="binding site" evidence="13">
    <location>
        <begin position="270"/>
        <end position="272"/>
    </location>
    <ligand>
        <name>S-adenosyl-L-methionine</name>
        <dbReference type="ChEBI" id="CHEBI:59789"/>
    </ligand>
</feature>
<dbReference type="EMBL" id="CVRB01000003">
    <property type="protein sequence ID" value="CRK82879.1"/>
    <property type="molecule type" value="Genomic_DNA"/>
</dbReference>
<dbReference type="SFLD" id="SFLDF00296">
    <property type="entry name" value="adenosine_C8_methyltransferase"/>
    <property type="match status" value="1"/>
</dbReference>
<dbReference type="NCBIfam" id="TIGR04432">
    <property type="entry name" value="rSAM_Cfr"/>
    <property type="match status" value="1"/>
</dbReference>
<dbReference type="GO" id="GO:0016433">
    <property type="term" value="F:rRNA (adenine) methyltransferase activity"/>
    <property type="evidence" value="ECO:0007669"/>
    <property type="project" value="UniProtKB-UniRule"/>
</dbReference>
<keyword evidence="17" id="KW-1185">Reference proteome</keyword>
<dbReference type="InterPro" id="IPR013785">
    <property type="entry name" value="Aldolase_TIM"/>
</dbReference>
<dbReference type="Gene3D" id="3.20.20.70">
    <property type="entry name" value="Aldolase class I"/>
    <property type="match status" value="1"/>
</dbReference>
<evidence type="ECO:0000256" key="5">
    <source>
        <dbReference type="ARBA" id="ARBA00022603"/>
    </source>
</evidence>
<comment type="function">
    <text evidence="13">Specifically methylates position 8 of adenine 2503 in 23S rRNA. Confers resistance to some classes of antibiotics.</text>
</comment>
<keyword evidence="2 13" id="KW-0004">4Fe-4S</keyword>
<sequence length="409" mass="46973">MANKLQGNDLESLFICAYFFGTDNSIGAFFAFIFNLRDRQLLSIYSYKTSESYGRMRKMQLIQSNKYRRIKEFLREHNYPNFRMKQILNAIFKERINKFNEINVLPKSLREILVKEFGESILNVVPLKEQHSEQVTKVLFEISGNEKIETVNMKYKAGWESFCISSQCGCNFGCKFCATGDIGLKRNLTSDEITDQILHFYLQGHSIDSISFMGMGEALANVQVFDALDVLTDPTLFGLSPRRLSISTIGIIPSIKKMTLTYPQVNLTFSLHSPFNEQRSKLMPINDRYPLLDVMDTLDEHIRITSRKVYIAYIMLPGVNDSIEHAKEVVSLLKGRYKEGRLYHVNLIRYNPTVSSPLRFGEVDEGYVVNFYKKLKSSGINVTIRSQFGIDIDAACGQLYGNYQKSNKQ</sequence>
<feature type="binding site" evidence="13">
    <location>
        <position position="177"/>
    </location>
    <ligand>
        <name>[4Fe-4S] cluster</name>
        <dbReference type="ChEBI" id="CHEBI:49883"/>
        <note>4Fe-4S-S-AdoMet</note>
    </ligand>
</feature>
<feature type="binding site" evidence="13">
    <location>
        <position position="170"/>
    </location>
    <ligand>
        <name>[4Fe-4S] cluster</name>
        <dbReference type="ChEBI" id="CHEBI:49883"/>
        <note>4Fe-4S-S-AdoMet</note>
    </ligand>
</feature>
<evidence type="ECO:0000256" key="10">
    <source>
        <dbReference type="ARBA" id="ARBA00023014"/>
    </source>
</evidence>
<evidence type="ECO:0000256" key="9">
    <source>
        <dbReference type="ARBA" id="ARBA00023004"/>
    </source>
</evidence>
<keyword evidence="8 13" id="KW-0479">Metal-binding</keyword>
<dbReference type="GO" id="GO:0070475">
    <property type="term" value="P:rRNA base methylation"/>
    <property type="evidence" value="ECO:0007669"/>
    <property type="project" value="UniProtKB-UniRule"/>
</dbReference>
<dbReference type="STRING" id="1499688.BN000_02833"/>
<keyword evidence="9 13" id="KW-0408">Iron</keyword>
<dbReference type="NCBIfam" id="NF000424">
    <property type="entry name" value="CfrAB"/>
    <property type="match status" value="1"/>
</dbReference>
<evidence type="ECO:0000256" key="13">
    <source>
        <dbReference type="HAMAP-Rule" id="MF_01873"/>
    </source>
</evidence>
<dbReference type="GO" id="GO:0030488">
    <property type="term" value="P:tRNA methylation"/>
    <property type="evidence" value="ECO:0007669"/>
    <property type="project" value="TreeGrafter"/>
</dbReference>
<dbReference type="InterPro" id="IPR007197">
    <property type="entry name" value="rSAM"/>
</dbReference>
<name>A0A0U1NXW0_9BACI</name>
<keyword evidence="10 13" id="KW-0411">Iron-sulfur</keyword>
<evidence type="ECO:0000256" key="4">
    <source>
        <dbReference type="ARBA" id="ARBA00022552"/>
    </source>
</evidence>
<feature type="disulfide bond" description="(transient)" evidence="13">
    <location>
        <begin position="163"/>
        <end position="396"/>
    </location>
</feature>
<dbReference type="PIRSF" id="PIRSF006004">
    <property type="entry name" value="CHP00048"/>
    <property type="match status" value="1"/>
</dbReference>
<keyword evidence="6 13" id="KW-0808">Transferase</keyword>
<feature type="domain" description="Radical SAM core" evidence="15">
    <location>
        <begin position="156"/>
        <end position="391"/>
    </location>
</feature>
<dbReference type="Pfam" id="PF04055">
    <property type="entry name" value="Radical_SAM"/>
    <property type="match status" value="1"/>
</dbReference>
<evidence type="ECO:0000259" key="15">
    <source>
        <dbReference type="PROSITE" id="PS51918"/>
    </source>
</evidence>
<organism evidence="16 17">
    <name type="scientific">Neobacillus massiliamazoniensis</name>
    <dbReference type="NCBI Taxonomy" id="1499688"/>
    <lineage>
        <taxon>Bacteria</taxon>
        <taxon>Bacillati</taxon>
        <taxon>Bacillota</taxon>
        <taxon>Bacilli</taxon>
        <taxon>Bacillales</taxon>
        <taxon>Bacillaceae</taxon>
        <taxon>Neobacillus</taxon>
    </lineage>
</organism>
<feature type="binding site" evidence="13">
    <location>
        <begin position="216"/>
        <end position="217"/>
    </location>
    <ligand>
        <name>S-adenosyl-L-methionine</name>
        <dbReference type="ChEBI" id="CHEBI:59789"/>
    </ligand>
</feature>
<dbReference type="PANTHER" id="PTHR30544:SF5">
    <property type="entry name" value="RADICAL SAM CORE DOMAIN-CONTAINING PROTEIN"/>
    <property type="match status" value="1"/>
</dbReference>
<proteinExistence type="inferred from homology"/>
<gene>
    <name evidence="13" type="primary">cfr</name>
    <name evidence="16" type="ORF">BN000_02833</name>
</gene>
<dbReference type="InterPro" id="IPR022881">
    <property type="entry name" value="rRNA_lsu_MeTfrase_Cfr"/>
</dbReference>
<keyword evidence="5 13" id="KW-0489">Methyltransferase</keyword>
<keyword evidence="14" id="KW-1133">Transmembrane helix</keyword>
<evidence type="ECO:0000256" key="8">
    <source>
        <dbReference type="ARBA" id="ARBA00022723"/>
    </source>
</evidence>
<dbReference type="PANTHER" id="PTHR30544">
    <property type="entry name" value="23S RRNA METHYLTRANSFERASE"/>
    <property type="match status" value="1"/>
</dbReference>
<evidence type="ECO:0000256" key="3">
    <source>
        <dbReference type="ARBA" id="ARBA00022490"/>
    </source>
</evidence>
<dbReference type="GO" id="GO:0046872">
    <property type="term" value="F:metal ion binding"/>
    <property type="evidence" value="ECO:0007669"/>
    <property type="project" value="UniProtKB-KW"/>
</dbReference>
<feature type="active site" description="S-methylcysteine intermediate" evidence="13">
    <location>
        <position position="396"/>
    </location>
</feature>
<accession>A0A0U1NXW0</accession>
<dbReference type="SFLD" id="SFLDS00029">
    <property type="entry name" value="Radical_SAM"/>
    <property type="match status" value="1"/>
</dbReference>
<dbReference type="SFLD" id="SFLDG01062">
    <property type="entry name" value="methyltransferase_(Class_A)"/>
    <property type="match status" value="1"/>
</dbReference>
<reference evidence="17" key="1">
    <citation type="submission" date="2015-05" db="EMBL/GenBank/DDBJ databases">
        <authorList>
            <person name="Urmite Genomes"/>
        </authorList>
    </citation>
    <scope>NUCLEOTIDE SEQUENCE [LARGE SCALE GENOMIC DNA]</scope>
    <source>
        <strain evidence="17">LF1</strain>
    </source>
</reference>
<dbReference type="GO" id="GO:0046677">
    <property type="term" value="P:response to antibiotic"/>
    <property type="evidence" value="ECO:0007669"/>
    <property type="project" value="UniProtKB-KW"/>
</dbReference>
<keyword evidence="3 13" id="KW-0963">Cytoplasm</keyword>
<keyword evidence="4 13" id="KW-0698">rRNA processing</keyword>
<comment type="subcellular location">
    <subcellularLocation>
        <location evidence="1 13">Cytoplasm</location>
    </subcellularLocation>
</comment>
<dbReference type="InterPro" id="IPR004383">
    <property type="entry name" value="rRNA_lsu_MTrfase_RlmN/Cfr"/>
</dbReference>
<keyword evidence="12 13" id="KW-0046">Antibiotic resistance</keyword>
<feature type="binding site" evidence="13">
    <location>
        <position position="247"/>
    </location>
    <ligand>
        <name>S-adenosyl-L-methionine</name>
        <dbReference type="ChEBI" id="CHEBI:59789"/>
    </ligand>
</feature>
<dbReference type="SFLD" id="SFLDG01061">
    <property type="entry name" value="methylthiotransferase"/>
    <property type="match status" value="1"/>
</dbReference>
<feature type="transmembrane region" description="Helical" evidence="14">
    <location>
        <begin position="12"/>
        <end position="34"/>
    </location>
</feature>
<evidence type="ECO:0000313" key="16">
    <source>
        <dbReference type="EMBL" id="CRK82879.1"/>
    </source>
</evidence>
<dbReference type="GO" id="GO:0005737">
    <property type="term" value="C:cytoplasm"/>
    <property type="evidence" value="ECO:0007669"/>
    <property type="project" value="UniProtKB-SubCell"/>
</dbReference>
<dbReference type="Gene3D" id="1.10.150.530">
    <property type="match status" value="1"/>
</dbReference>
<evidence type="ECO:0000256" key="2">
    <source>
        <dbReference type="ARBA" id="ARBA00022485"/>
    </source>
</evidence>
<evidence type="ECO:0000313" key="17">
    <source>
        <dbReference type="Proteomes" id="UP000199087"/>
    </source>
</evidence>
<feature type="binding site" evidence="13">
    <location>
        <position position="351"/>
    </location>
    <ligand>
        <name>S-adenosyl-L-methionine</name>
        <dbReference type="ChEBI" id="CHEBI:59789"/>
    </ligand>
</feature>
<dbReference type="Proteomes" id="UP000199087">
    <property type="component" value="Unassembled WGS sequence"/>
</dbReference>